<keyword evidence="8" id="KW-1185">Reference proteome</keyword>
<comment type="cofactor">
    <cofactor evidence="1">
        <name>heme</name>
        <dbReference type="ChEBI" id="CHEBI:30413"/>
    </cofactor>
</comment>
<dbReference type="EMBL" id="JAPDRL010000080">
    <property type="protein sequence ID" value="KAJ9659032.1"/>
    <property type="molecule type" value="Genomic_DNA"/>
</dbReference>
<dbReference type="PRINTS" id="PR00385">
    <property type="entry name" value="P450"/>
</dbReference>
<keyword evidence="4 5" id="KW-0408">Iron</keyword>
<keyword evidence="5" id="KW-0503">Monooxygenase</keyword>
<dbReference type="InterPro" id="IPR001128">
    <property type="entry name" value="Cyt_P450"/>
</dbReference>
<evidence type="ECO:0000313" key="7">
    <source>
        <dbReference type="EMBL" id="KAJ9659032.1"/>
    </source>
</evidence>
<dbReference type="PROSITE" id="PS00086">
    <property type="entry name" value="CYTOCHROME_P450"/>
    <property type="match status" value="1"/>
</dbReference>
<dbReference type="PANTHER" id="PTHR24305">
    <property type="entry name" value="CYTOCHROME P450"/>
    <property type="match status" value="1"/>
</dbReference>
<dbReference type="PRINTS" id="PR00463">
    <property type="entry name" value="EP450I"/>
</dbReference>
<evidence type="ECO:0000256" key="1">
    <source>
        <dbReference type="ARBA" id="ARBA00001971"/>
    </source>
</evidence>
<evidence type="ECO:0000256" key="5">
    <source>
        <dbReference type="RuleBase" id="RU000461"/>
    </source>
</evidence>
<keyword evidence="3 5" id="KW-0479">Metal-binding</keyword>
<dbReference type="InterPro" id="IPR017972">
    <property type="entry name" value="Cyt_P450_CS"/>
</dbReference>
<dbReference type="Gene3D" id="1.10.630.10">
    <property type="entry name" value="Cytochrome P450"/>
    <property type="match status" value="1"/>
</dbReference>
<comment type="caution">
    <text evidence="7">The sequence shown here is derived from an EMBL/GenBank/DDBJ whole genome shotgun (WGS) entry which is preliminary data.</text>
</comment>
<evidence type="ECO:0008006" key="9">
    <source>
        <dbReference type="Google" id="ProtNLM"/>
    </source>
</evidence>
<comment type="similarity">
    <text evidence="2 5">Belongs to the cytochrome P450 family.</text>
</comment>
<dbReference type="Proteomes" id="UP001172684">
    <property type="component" value="Unassembled WGS sequence"/>
</dbReference>
<protein>
    <recommendedName>
        <fullName evidence="9">Cytochrome P450</fullName>
    </recommendedName>
</protein>
<reference evidence="7" key="1">
    <citation type="submission" date="2022-10" db="EMBL/GenBank/DDBJ databases">
        <title>Culturing micro-colonial fungi from biological soil crusts in the Mojave desert and describing Neophaeococcomyces mojavensis, and introducing the new genera and species Taxawa tesnikishii.</title>
        <authorList>
            <person name="Kurbessoian T."/>
            <person name="Stajich J.E."/>
        </authorList>
    </citation>
    <scope>NUCLEOTIDE SEQUENCE</scope>
    <source>
        <strain evidence="7">TK_1</strain>
    </source>
</reference>
<feature type="region of interest" description="Disordered" evidence="6">
    <location>
        <begin position="430"/>
        <end position="454"/>
    </location>
</feature>
<gene>
    <name evidence="7" type="ORF">H2201_007554</name>
</gene>
<accession>A0ABQ9NN12</accession>
<keyword evidence="5" id="KW-0560">Oxidoreductase</keyword>
<evidence type="ECO:0000256" key="2">
    <source>
        <dbReference type="ARBA" id="ARBA00010617"/>
    </source>
</evidence>
<dbReference type="CDD" id="cd11070">
    <property type="entry name" value="CYP56-like"/>
    <property type="match status" value="1"/>
</dbReference>
<dbReference type="SUPFAM" id="SSF48264">
    <property type="entry name" value="Cytochrome P450"/>
    <property type="match status" value="1"/>
</dbReference>
<dbReference type="InterPro" id="IPR002401">
    <property type="entry name" value="Cyt_P450_E_grp-I"/>
</dbReference>
<evidence type="ECO:0000256" key="3">
    <source>
        <dbReference type="ARBA" id="ARBA00022723"/>
    </source>
</evidence>
<organism evidence="7 8">
    <name type="scientific">Coniosporium apollinis</name>
    <dbReference type="NCBI Taxonomy" id="61459"/>
    <lineage>
        <taxon>Eukaryota</taxon>
        <taxon>Fungi</taxon>
        <taxon>Dikarya</taxon>
        <taxon>Ascomycota</taxon>
        <taxon>Pezizomycotina</taxon>
        <taxon>Dothideomycetes</taxon>
        <taxon>Dothideomycetes incertae sedis</taxon>
        <taxon>Coniosporium</taxon>
    </lineage>
</organism>
<sequence length="566" mass="62849">MDPNWPYLRGYEAFKHVGSDVFLTVSPGKNHLFVADAEVTFQITSQRNRFKKPIEIYKNVDLYGKNVVSTEGAIWRQHRKLTSPSFSETNNQLVWNETLHQTQAMLEGWNRHTGLASEVAKDTMTMTLNVISRAGFGVRVLWPHEEEKEAPSDALASTRPSAGHTMSYRDSISFLMEHVIWVPLLPDWFRPISPWKVHRKTHEAYTEFGKYMAELYEAKKSEISAGKTGSDGLDLLGALVKGAGISQQPASTNNADPEKNRPSQGQLLSDSEIIGNAFVFLIAGHETTANALHFSLLHLALNPSYQVPLQKELDDIFGDRPVSAWDYEQDFPKLFGGMAGAVINETLRMLPAVISIPKSTQKGEPQALNFDGRQIVVPESCAIGLCGAGVGNNPKYWPSGPDHGSRMPADDLDQFKPARWLVDLTKVVSSTNADNDEPDTEDFGGPQGPHSAASLYHPPRGAFIPFSEGPRSCLGRKFAQAELFAALAVIFRFYSVELATDEWEADEAVNAMERGGPDRRQVWEKAANRANDLLKHGMGSMITLQMRAGRVPLRLVKRGEERFVFG</sequence>
<proteinExistence type="inferred from homology"/>
<dbReference type="Pfam" id="PF00067">
    <property type="entry name" value="p450"/>
    <property type="match status" value="1"/>
</dbReference>
<name>A0ABQ9NN12_9PEZI</name>
<dbReference type="InterPro" id="IPR050121">
    <property type="entry name" value="Cytochrome_P450_monoxygenase"/>
</dbReference>
<dbReference type="PANTHER" id="PTHR24305:SF166">
    <property type="entry name" value="CYTOCHROME P450 12A4, MITOCHONDRIAL-RELATED"/>
    <property type="match status" value="1"/>
</dbReference>
<keyword evidence="5" id="KW-0349">Heme</keyword>
<dbReference type="InterPro" id="IPR036396">
    <property type="entry name" value="Cyt_P450_sf"/>
</dbReference>
<evidence type="ECO:0000313" key="8">
    <source>
        <dbReference type="Proteomes" id="UP001172684"/>
    </source>
</evidence>
<evidence type="ECO:0000256" key="6">
    <source>
        <dbReference type="SAM" id="MobiDB-lite"/>
    </source>
</evidence>
<evidence type="ECO:0000256" key="4">
    <source>
        <dbReference type="ARBA" id="ARBA00023004"/>
    </source>
</evidence>